<reference evidence="2 3" key="1">
    <citation type="submission" date="2019-03" db="EMBL/GenBank/DDBJ databases">
        <title>Paracraurococcus aquatilis NE82 genome sequence.</title>
        <authorList>
            <person name="Zhao Y."/>
            <person name="Du Z."/>
        </authorList>
    </citation>
    <scope>NUCLEOTIDE SEQUENCE [LARGE SCALE GENOMIC DNA]</scope>
    <source>
        <strain evidence="2 3">NE82</strain>
    </source>
</reference>
<accession>A0A4R4DU51</accession>
<evidence type="ECO:0000313" key="3">
    <source>
        <dbReference type="Proteomes" id="UP000295023"/>
    </source>
</evidence>
<feature type="chain" id="PRO_5020850582" evidence="1">
    <location>
        <begin position="25"/>
        <end position="327"/>
    </location>
</feature>
<keyword evidence="1" id="KW-0732">Signal</keyword>
<dbReference type="OrthoDB" id="8477520at2"/>
<dbReference type="Gene3D" id="3.40.190.10">
    <property type="entry name" value="Periplasmic binding protein-like II"/>
    <property type="match status" value="2"/>
</dbReference>
<evidence type="ECO:0000313" key="2">
    <source>
        <dbReference type="EMBL" id="TCZ65548.1"/>
    </source>
</evidence>
<dbReference type="SUPFAM" id="SSF53850">
    <property type="entry name" value="Periplasmic binding protein-like II"/>
    <property type="match status" value="1"/>
</dbReference>
<dbReference type="NCBIfam" id="TIGR02122">
    <property type="entry name" value="TRAP_TAXI"/>
    <property type="match status" value="1"/>
</dbReference>
<dbReference type="RefSeq" id="WP_132285218.1">
    <property type="nucleotide sequence ID" value="NZ_SKBM01000003.1"/>
</dbReference>
<evidence type="ECO:0000256" key="1">
    <source>
        <dbReference type="SAM" id="SignalP"/>
    </source>
</evidence>
<dbReference type="EMBL" id="SKBM01000003">
    <property type="protein sequence ID" value="TCZ65548.1"/>
    <property type="molecule type" value="Genomic_DNA"/>
</dbReference>
<organism evidence="2 3">
    <name type="scientific">Roseicella aquatilis</name>
    <dbReference type="NCBI Taxonomy" id="2527868"/>
    <lineage>
        <taxon>Bacteria</taxon>
        <taxon>Pseudomonadati</taxon>
        <taxon>Pseudomonadota</taxon>
        <taxon>Alphaproteobacteria</taxon>
        <taxon>Acetobacterales</taxon>
        <taxon>Roseomonadaceae</taxon>
        <taxon>Roseicella</taxon>
    </lineage>
</organism>
<dbReference type="AlphaFoldDB" id="A0A4R4DU51"/>
<gene>
    <name evidence="2" type="ORF">EXY23_05090</name>
</gene>
<feature type="signal peptide" evidence="1">
    <location>
        <begin position="1"/>
        <end position="24"/>
    </location>
</feature>
<dbReference type="PANTHER" id="PTHR42941:SF1">
    <property type="entry name" value="SLL1037 PROTEIN"/>
    <property type="match status" value="1"/>
</dbReference>
<dbReference type="Proteomes" id="UP000295023">
    <property type="component" value="Unassembled WGS sequence"/>
</dbReference>
<dbReference type="PANTHER" id="PTHR42941">
    <property type="entry name" value="SLL1037 PROTEIN"/>
    <property type="match status" value="1"/>
</dbReference>
<dbReference type="InterPro" id="IPR011852">
    <property type="entry name" value="TRAP_TAXI"/>
</dbReference>
<sequence length="327" mass="34689">MLRRRYWIAALLAAGFGPALQRRAAGQAPPGWPNAVTLATASPGGTYHAYGAGLARILSRALGIMVEPRDTTGPAENIRLIEAGEAQLGFVTLGAALEAWSGTGDWTGGRQFRAIRALFPMYETPFQFVARRDLDIATVAALEGRSLGVGPPGGTGATYVPRMLARLGIRARLVQGSWAELAARMRAGEVDALAVASGLPFPAIAELEAQRAVRHLPLPRDAIALLRLAIPELSAATVPAGAYPSLARGYETVGIYNLAVAHRDLPADLAYRIVRAVFDSRAELIEAHPAASATVPANFVHNTLLPWHPGAARYFENRAVRGILAGD</sequence>
<comment type="caution">
    <text evidence="2">The sequence shown here is derived from an EMBL/GenBank/DDBJ whole genome shotgun (WGS) entry which is preliminary data.</text>
</comment>
<name>A0A4R4DU51_9PROT</name>
<protein>
    <submittedName>
        <fullName evidence="2">TAXI family TRAP transporter solute-binding subunit</fullName>
    </submittedName>
</protein>
<proteinExistence type="predicted"/>
<keyword evidence="3" id="KW-1185">Reference proteome</keyword>
<dbReference type="Pfam" id="PF16868">
    <property type="entry name" value="NMT1_3"/>
    <property type="match status" value="1"/>
</dbReference>